<dbReference type="PROSITE" id="PS50811">
    <property type="entry name" value="WRKY"/>
    <property type="match status" value="1"/>
</dbReference>
<evidence type="ECO:0000256" key="4">
    <source>
        <dbReference type="ARBA" id="ARBA00023163"/>
    </source>
</evidence>
<evidence type="ECO:0000313" key="7">
    <source>
        <dbReference type="EMBL" id="KAG0538230.1"/>
    </source>
</evidence>
<evidence type="ECO:0000313" key="8">
    <source>
        <dbReference type="Proteomes" id="UP000807115"/>
    </source>
</evidence>
<gene>
    <name evidence="7" type="ORF">BDA96_03G217400</name>
</gene>
<dbReference type="InterPro" id="IPR003657">
    <property type="entry name" value="WRKY_dom"/>
</dbReference>
<dbReference type="Gene3D" id="2.20.25.80">
    <property type="entry name" value="WRKY domain"/>
    <property type="match status" value="1"/>
</dbReference>
<keyword evidence="2" id="KW-0805">Transcription regulation</keyword>
<proteinExistence type="predicted"/>
<feature type="domain" description="WRKY" evidence="6">
    <location>
        <begin position="144"/>
        <end position="210"/>
    </location>
</feature>
<keyword evidence="3" id="KW-0238">DNA-binding</keyword>
<keyword evidence="5" id="KW-0539">Nucleus</keyword>
<dbReference type="Proteomes" id="UP000807115">
    <property type="component" value="Chromosome 3"/>
</dbReference>
<reference evidence="7" key="2">
    <citation type="submission" date="2020-10" db="EMBL/GenBank/DDBJ databases">
        <authorList>
            <person name="Cooper E.A."/>
            <person name="Brenton Z.W."/>
            <person name="Flinn B.S."/>
            <person name="Jenkins J."/>
            <person name="Shu S."/>
            <person name="Flowers D."/>
            <person name="Luo F."/>
            <person name="Wang Y."/>
            <person name="Xia P."/>
            <person name="Barry K."/>
            <person name="Daum C."/>
            <person name="Lipzen A."/>
            <person name="Yoshinaga Y."/>
            <person name="Schmutz J."/>
            <person name="Saski C."/>
            <person name="Vermerris W."/>
            <person name="Kresovich S."/>
        </authorList>
    </citation>
    <scope>NUCLEOTIDE SEQUENCE</scope>
</reference>
<evidence type="ECO:0000256" key="5">
    <source>
        <dbReference type="ARBA" id="ARBA00023242"/>
    </source>
</evidence>
<reference evidence="7" key="1">
    <citation type="journal article" date="2019" name="BMC Genomics">
        <title>A new reference genome for Sorghum bicolor reveals high levels of sequence similarity between sweet and grain genotypes: implications for the genetics of sugar metabolism.</title>
        <authorList>
            <person name="Cooper E.A."/>
            <person name="Brenton Z.W."/>
            <person name="Flinn B.S."/>
            <person name="Jenkins J."/>
            <person name="Shu S."/>
            <person name="Flowers D."/>
            <person name="Luo F."/>
            <person name="Wang Y."/>
            <person name="Xia P."/>
            <person name="Barry K."/>
            <person name="Daum C."/>
            <person name="Lipzen A."/>
            <person name="Yoshinaga Y."/>
            <person name="Schmutz J."/>
            <person name="Saski C."/>
            <person name="Vermerris W."/>
            <person name="Kresovich S."/>
        </authorList>
    </citation>
    <scope>NUCLEOTIDE SEQUENCE</scope>
</reference>
<evidence type="ECO:0000259" key="6">
    <source>
        <dbReference type="PROSITE" id="PS50811"/>
    </source>
</evidence>
<comment type="caution">
    <text evidence="7">The sequence shown here is derived from an EMBL/GenBank/DDBJ whole genome shotgun (WGS) entry which is preliminary data.</text>
</comment>
<dbReference type="SUPFAM" id="SSF118290">
    <property type="entry name" value="WRKY DNA-binding domain"/>
    <property type="match status" value="1"/>
</dbReference>
<sequence length="332" mass="33959">MELKTFVFKELMRGAADKMKLGDEPAAGPFLSLSLGPANAIGASLRTRGGEAINASQAPPHAASNADDGIGLALGLRCDSDGAGEPVLAAVVGSAAGTKRQRVAILSDDSGGNRGSNKALRLPALLAPPQQQRPAGRVTFRARCSAATVNDGCQWRKYGQKVAKGNPCPRAYYRCTGAPDCPVRKKVQRCAHDAAVLVTTYDGAHNHPLSPYAAAMASAMLASSSSSSSSATAASCDDDAPRLAFPISVLPPAPQRYSCSRDVAIGAGPPPAAPAATSHGDLVPMANIMQKAVGDPNFRAAVMAAVASYVGEQCGGRNISTTSSPCHLPANN</sequence>
<organism evidence="7 8">
    <name type="scientific">Sorghum bicolor</name>
    <name type="common">Sorghum</name>
    <name type="synonym">Sorghum vulgare</name>
    <dbReference type="NCBI Taxonomy" id="4558"/>
    <lineage>
        <taxon>Eukaryota</taxon>
        <taxon>Viridiplantae</taxon>
        <taxon>Streptophyta</taxon>
        <taxon>Embryophyta</taxon>
        <taxon>Tracheophyta</taxon>
        <taxon>Spermatophyta</taxon>
        <taxon>Magnoliopsida</taxon>
        <taxon>Liliopsida</taxon>
        <taxon>Poales</taxon>
        <taxon>Poaceae</taxon>
        <taxon>PACMAD clade</taxon>
        <taxon>Panicoideae</taxon>
        <taxon>Andropogonodae</taxon>
        <taxon>Andropogoneae</taxon>
        <taxon>Sorghinae</taxon>
        <taxon>Sorghum</taxon>
    </lineage>
</organism>
<dbReference type="AlphaFoldDB" id="A0A921RG01"/>
<dbReference type="SMART" id="SM00774">
    <property type="entry name" value="WRKY"/>
    <property type="match status" value="1"/>
</dbReference>
<evidence type="ECO:0000256" key="3">
    <source>
        <dbReference type="ARBA" id="ARBA00023125"/>
    </source>
</evidence>
<dbReference type="EMBL" id="CM027682">
    <property type="protein sequence ID" value="KAG0538230.1"/>
    <property type="molecule type" value="Genomic_DNA"/>
</dbReference>
<comment type="subcellular location">
    <subcellularLocation>
        <location evidence="1">Nucleus</location>
    </subcellularLocation>
</comment>
<keyword evidence="4" id="KW-0804">Transcription</keyword>
<dbReference type="InterPro" id="IPR044810">
    <property type="entry name" value="WRKY_plant"/>
</dbReference>
<dbReference type="GO" id="GO:0003700">
    <property type="term" value="F:DNA-binding transcription factor activity"/>
    <property type="evidence" value="ECO:0007669"/>
    <property type="project" value="InterPro"/>
</dbReference>
<dbReference type="GO" id="GO:0005634">
    <property type="term" value="C:nucleus"/>
    <property type="evidence" value="ECO:0007669"/>
    <property type="project" value="UniProtKB-SubCell"/>
</dbReference>
<accession>A0A921RG01</accession>
<dbReference type="PANTHER" id="PTHR31429">
    <property type="entry name" value="WRKY TRANSCRIPTION FACTOR 36-RELATED"/>
    <property type="match status" value="1"/>
</dbReference>
<dbReference type="PANTHER" id="PTHR31429:SF116">
    <property type="entry name" value="WRKY DNA-BINDING DOMAIN SUPERFAMILY PROTEIN-RELATED"/>
    <property type="match status" value="1"/>
</dbReference>
<evidence type="ECO:0000256" key="1">
    <source>
        <dbReference type="ARBA" id="ARBA00004123"/>
    </source>
</evidence>
<dbReference type="Pfam" id="PF03106">
    <property type="entry name" value="WRKY"/>
    <property type="match status" value="1"/>
</dbReference>
<evidence type="ECO:0000256" key="2">
    <source>
        <dbReference type="ARBA" id="ARBA00023015"/>
    </source>
</evidence>
<protein>
    <recommendedName>
        <fullName evidence="6">WRKY domain-containing protein</fullName>
    </recommendedName>
</protein>
<dbReference type="InterPro" id="IPR036576">
    <property type="entry name" value="WRKY_dom_sf"/>
</dbReference>
<dbReference type="GO" id="GO:0043565">
    <property type="term" value="F:sequence-specific DNA binding"/>
    <property type="evidence" value="ECO:0007669"/>
    <property type="project" value="InterPro"/>
</dbReference>
<name>A0A921RG01_SORBI</name>